<proteinExistence type="inferred from homology"/>
<evidence type="ECO:0000256" key="15">
    <source>
        <dbReference type="ARBA" id="ARBA00022884"/>
    </source>
</evidence>
<keyword evidence="13" id="KW-0269">Exonuclease</keyword>
<dbReference type="GO" id="GO:0005634">
    <property type="term" value="C:nucleus"/>
    <property type="evidence" value="ECO:0007669"/>
    <property type="project" value="UniProtKB-SubCell"/>
</dbReference>
<dbReference type="GO" id="GO:0003723">
    <property type="term" value="F:RNA binding"/>
    <property type="evidence" value="ECO:0007669"/>
    <property type="project" value="UniProtKB-KW"/>
</dbReference>
<evidence type="ECO:0000256" key="9">
    <source>
        <dbReference type="ARBA" id="ARBA00022722"/>
    </source>
</evidence>
<comment type="subcellular location">
    <subcellularLocation>
        <location evidence="4">Cytoplasm</location>
    </subcellularLocation>
    <subcellularLocation>
        <location evidence="3">Nucleus</location>
    </subcellularLocation>
</comment>
<gene>
    <name evidence="25" type="ORF">DASB73_027350</name>
</gene>
<keyword evidence="8" id="KW-0433">Leucine-rich repeat</keyword>
<dbReference type="GO" id="GO:0046872">
    <property type="term" value="F:metal ion binding"/>
    <property type="evidence" value="ECO:0007669"/>
    <property type="project" value="UniProtKB-KW"/>
</dbReference>
<dbReference type="InterPro" id="IPR005135">
    <property type="entry name" value="Endo/exonuclease/phosphatase"/>
</dbReference>
<dbReference type="GO" id="GO:0004535">
    <property type="term" value="F:poly(A)-specific ribonuclease activity"/>
    <property type="evidence" value="ECO:0007669"/>
    <property type="project" value="UniProtKB-EC"/>
</dbReference>
<dbReference type="SUPFAM" id="SSF52058">
    <property type="entry name" value="L domain-like"/>
    <property type="match status" value="1"/>
</dbReference>
<keyword evidence="10" id="KW-0479">Metal-binding</keyword>
<dbReference type="PROSITE" id="PS51450">
    <property type="entry name" value="LRR"/>
    <property type="match status" value="3"/>
</dbReference>
<keyword evidence="15" id="KW-0694">RNA-binding</keyword>
<organism evidence="25 26">
    <name type="scientific">Starmerella bacillaris</name>
    <name type="common">Yeast</name>
    <name type="synonym">Candida zemplinina</name>
    <dbReference type="NCBI Taxonomy" id="1247836"/>
    <lineage>
        <taxon>Eukaryota</taxon>
        <taxon>Fungi</taxon>
        <taxon>Dikarya</taxon>
        <taxon>Ascomycota</taxon>
        <taxon>Saccharomycotina</taxon>
        <taxon>Dipodascomycetes</taxon>
        <taxon>Dipodascales</taxon>
        <taxon>Trichomonascaceae</taxon>
        <taxon>Starmerella</taxon>
    </lineage>
</organism>
<keyword evidence="9" id="KW-0540">Nuclease</keyword>
<keyword evidence="11" id="KW-0677">Repeat</keyword>
<evidence type="ECO:0000256" key="7">
    <source>
        <dbReference type="ARBA" id="ARBA00022490"/>
    </source>
</evidence>
<evidence type="ECO:0000256" key="18">
    <source>
        <dbReference type="ARBA" id="ARBA00023242"/>
    </source>
</evidence>
<accession>A0AAV5RLC3</accession>
<dbReference type="InterPro" id="IPR050410">
    <property type="entry name" value="CCR4/nocturin_mRNA_transcr"/>
</dbReference>
<feature type="compositionally biased region" description="Low complexity" evidence="23">
    <location>
        <begin position="1"/>
        <end position="16"/>
    </location>
</feature>
<evidence type="ECO:0000256" key="23">
    <source>
        <dbReference type="SAM" id="MobiDB-lite"/>
    </source>
</evidence>
<evidence type="ECO:0000256" key="14">
    <source>
        <dbReference type="ARBA" id="ARBA00022842"/>
    </source>
</evidence>
<dbReference type="InterPro" id="IPR032675">
    <property type="entry name" value="LRR_dom_sf"/>
</dbReference>
<keyword evidence="12" id="KW-0378">Hydrolase</keyword>
<evidence type="ECO:0000256" key="13">
    <source>
        <dbReference type="ARBA" id="ARBA00022839"/>
    </source>
</evidence>
<evidence type="ECO:0000313" key="25">
    <source>
        <dbReference type="EMBL" id="GMM51772.1"/>
    </source>
</evidence>
<feature type="domain" description="Endonuclease/exonuclease/phosphatase" evidence="24">
    <location>
        <begin position="276"/>
        <end position="588"/>
    </location>
</feature>
<keyword evidence="26" id="KW-1185">Reference proteome</keyword>
<evidence type="ECO:0000256" key="4">
    <source>
        <dbReference type="ARBA" id="ARBA00004496"/>
    </source>
</evidence>
<protein>
    <recommendedName>
        <fullName evidence="19">CCR4-Not complex 3'-5'-exoribonuclease subunit Ccr4</fullName>
        <ecNumber evidence="6">3.1.13.4</ecNumber>
    </recommendedName>
    <alternativeName>
        <fullName evidence="20">Carbon catabolite repressor protein 4</fullName>
    </alternativeName>
    <alternativeName>
        <fullName evidence="21">Cytoplasmic deadenylase</fullName>
    </alternativeName>
    <alternativeName>
        <fullName evidence="22">Glucose-repressible alcohol dehydrogenase transcriptional effector</fullName>
    </alternativeName>
</protein>
<dbReference type="InterPro" id="IPR025875">
    <property type="entry name" value="Leu-rich_rpt_4"/>
</dbReference>
<dbReference type="Pfam" id="PF12799">
    <property type="entry name" value="LRR_4"/>
    <property type="match status" value="1"/>
</dbReference>
<evidence type="ECO:0000256" key="16">
    <source>
        <dbReference type="ARBA" id="ARBA00023015"/>
    </source>
</evidence>
<dbReference type="Gene3D" id="3.80.10.10">
    <property type="entry name" value="Ribonuclease Inhibitor"/>
    <property type="match status" value="1"/>
</dbReference>
<dbReference type="CDD" id="cd09097">
    <property type="entry name" value="Deadenylase_CCR4"/>
    <property type="match status" value="1"/>
</dbReference>
<evidence type="ECO:0000256" key="11">
    <source>
        <dbReference type="ARBA" id="ARBA00022737"/>
    </source>
</evidence>
<evidence type="ECO:0000256" key="1">
    <source>
        <dbReference type="ARBA" id="ARBA00001663"/>
    </source>
</evidence>
<comment type="catalytic activity">
    <reaction evidence="1">
        <text>Exonucleolytic cleavage of poly(A) to 5'-AMP.</text>
        <dbReference type="EC" id="3.1.13.4"/>
    </reaction>
</comment>
<evidence type="ECO:0000256" key="19">
    <source>
        <dbReference type="ARBA" id="ARBA00023475"/>
    </source>
</evidence>
<evidence type="ECO:0000256" key="6">
    <source>
        <dbReference type="ARBA" id="ARBA00012161"/>
    </source>
</evidence>
<evidence type="ECO:0000256" key="20">
    <source>
        <dbReference type="ARBA" id="ARBA00030493"/>
    </source>
</evidence>
<evidence type="ECO:0000256" key="5">
    <source>
        <dbReference type="ARBA" id="ARBA00010774"/>
    </source>
</evidence>
<keyword evidence="18" id="KW-0539">Nucleus</keyword>
<evidence type="ECO:0000256" key="12">
    <source>
        <dbReference type="ARBA" id="ARBA00022801"/>
    </source>
</evidence>
<comment type="caution">
    <text evidence="25">The sequence shown here is derived from an EMBL/GenBank/DDBJ whole genome shotgun (WGS) entry which is preliminary data.</text>
</comment>
<keyword evidence="14" id="KW-0460">Magnesium</keyword>
<dbReference type="InterPro" id="IPR001611">
    <property type="entry name" value="Leu-rich_rpt"/>
</dbReference>
<sequence>MAPDSAVAATDSVVAESTDDSTNVGLWNQQFQLAQFSRENSHPHSYARAAAVASKNTQMPILMAGDIALQMVRGEMASTNTSGEHATPARSTGANAIEKRERREEERQRHINEDINHQFWTALDFSGQGIRNISPKIVNYNFLQKLYLNHNMLTSIPKCITKLMQVRVLDLSGNQISEIPPEMGMMYNLRVLLLFDNHIRNIPAELGTLFQLQFLGIVGNPWVDENEMLKNVLIQEGTRGLVEHLRDKSLVDPLPVSRQWVEVDSVTKKENQISLMSYNTLCDQYATPQMYGYTPSWALNWDYRSRLLVEEVVERDMDIICLQEVNTVALETIWLPILTRLNYGVVFYAKTRARTMAKQSESKVVDGCATFYKIQKFQLIEKYPIEYNSKALLKDDLKKSTDIFNRVMTRDNIAILSVFESLDTHKQFLVANTHLHWDPALNDVKLVQTALLLEETEVIARKYARKNGDGDLKKVPVIIAGDFNSTAESGVVQLFNQSSVPAAHIDMEGHSYGNFTEHGIKHNLSLKSAYSEDTQLPFTNYTPAFVEVIDYIVYTTPTLKVNAVLGEVDSQYTKKYIGFPNAHHPSDHISIAARFELI</sequence>
<dbReference type="EMBL" id="BTGC01000008">
    <property type="protein sequence ID" value="GMM51772.1"/>
    <property type="molecule type" value="Genomic_DNA"/>
</dbReference>
<evidence type="ECO:0000313" key="26">
    <source>
        <dbReference type="Proteomes" id="UP001362899"/>
    </source>
</evidence>
<feature type="region of interest" description="Disordered" evidence="23">
    <location>
        <begin position="1"/>
        <end position="21"/>
    </location>
</feature>
<comment type="cofactor">
    <cofactor evidence="2">
        <name>Mg(2+)</name>
        <dbReference type="ChEBI" id="CHEBI:18420"/>
    </cofactor>
</comment>
<evidence type="ECO:0000256" key="17">
    <source>
        <dbReference type="ARBA" id="ARBA00023163"/>
    </source>
</evidence>
<keyword evidence="17" id="KW-0804">Transcription</keyword>
<feature type="compositionally biased region" description="Polar residues" evidence="23">
    <location>
        <begin position="79"/>
        <end position="94"/>
    </location>
</feature>
<dbReference type="SMART" id="SM00369">
    <property type="entry name" value="LRR_TYP"/>
    <property type="match status" value="3"/>
</dbReference>
<keyword evidence="16" id="KW-0805">Transcription regulation</keyword>
<dbReference type="PANTHER" id="PTHR12121:SF100">
    <property type="entry name" value="POLY(A)-SPECIFIC RIBONUCLEASE"/>
    <property type="match status" value="1"/>
</dbReference>
<dbReference type="InterPro" id="IPR003591">
    <property type="entry name" value="Leu-rich_rpt_typical-subtyp"/>
</dbReference>
<comment type="similarity">
    <text evidence="5">Belongs to the CCR4/nocturin family.</text>
</comment>
<keyword evidence="7" id="KW-0963">Cytoplasm</keyword>
<dbReference type="GO" id="GO:0005737">
    <property type="term" value="C:cytoplasm"/>
    <property type="evidence" value="ECO:0007669"/>
    <property type="project" value="UniProtKB-SubCell"/>
</dbReference>
<dbReference type="Proteomes" id="UP001362899">
    <property type="component" value="Unassembled WGS sequence"/>
</dbReference>
<evidence type="ECO:0000256" key="21">
    <source>
        <dbReference type="ARBA" id="ARBA00031469"/>
    </source>
</evidence>
<evidence type="ECO:0000256" key="3">
    <source>
        <dbReference type="ARBA" id="ARBA00004123"/>
    </source>
</evidence>
<dbReference type="AlphaFoldDB" id="A0AAV5RLC3"/>
<dbReference type="Pfam" id="PF03372">
    <property type="entry name" value="Exo_endo_phos"/>
    <property type="match status" value="1"/>
</dbReference>
<evidence type="ECO:0000256" key="22">
    <source>
        <dbReference type="ARBA" id="ARBA00033317"/>
    </source>
</evidence>
<reference evidence="25 26" key="1">
    <citation type="journal article" date="2023" name="Elife">
        <title>Identification of key yeast species and microbe-microbe interactions impacting larval growth of Drosophila in the wild.</title>
        <authorList>
            <person name="Mure A."/>
            <person name="Sugiura Y."/>
            <person name="Maeda R."/>
            <person name="Honda K."/>
            <person name="Sakurai N."/>
            <person name="Takahashi Y."/>
            <person name="Watada M."/>
            <person name="Katoh T."/>
            <person name="Gotoh A."/>
            <person name="Gotoh Y."/>
            <person name="Taniguchi I."/>
            <person name="Nakamura K."/>
            <person name="Hayashi T."/>
            <person name="Katayama T."/>
            <person name="Uemura T."/>
            <person name="Hattori Y."/>
        </authorList>
    </citation>
    <scope>NUCLEOTIDE SEQUENCE [LARGE SCALE GENOMIC DNA]</scope>
    <source>
        <strain evidence="25 26">SB-73</strain>
    </source>
</reference>
<feature type="region of interest" description="Disordered" evidence="23">
    <location>
        <begin position="79"/>
        <end position="103"/>
    </location>
</feature>
<dbReference type="SUPFAM" id="SSF56219">
    <property type="entry name" value="DNase I-like"/>
    <property type="match status" value="1"/>
</dbReference>
<evidence type="ECO:0000259" key="24">
    <source>
        <dbReference type="Pfam" id="PF03372"/>
    </source>
</evidence>
<name>A0AAV5RLC3_STABA</name>
<dbReference type="PANTHER" id="PTHR12121">
    <property type="entry name" value="CARBON CATABOLITE REPRESSOR PROTEIN 4"/>
    <property type="match status" value="1"/>
</dbReference>
<evidence type="ECO:0000256" key="10">
    <source>
        <dbReference type="ARBA" id="ARBA00022723"/>
    </source>
</evidence>
<evidence type="ECO:0000256" key="2">
    <source>
        <dbReference type="ARBA" id="ARBA00001946"/>
    </source>
</evidence>
<dbReference type="Gene3D" id="3.60.10.10">
    <property type="entry name" value="Endonuclease/exonuclease/phosphatase"/>
    <property type="match status" value="1"/>
</dbReference>
<evidence type="ECO:0000256" key="8">
    <source>
        <dbReference type="ARBA" id="ARBA00022614"/>
    </source>
</evidence>
<dbReference type="EC" id="3.1.13.4" evidence="6"/>
<dbReference type="InterPro" id="IPR036691">
    <property type="entry name" value="Endo/exonu/phosph_ase_sf"/>
</dbReference>